<evidence type="ECO:0000256" key="3">
    <source>
        <dbReference type="RuleBase" id="RU361235"/>
    </source>
</evidence>
<dbReference type="Pfam" id="PF00135">
    <property type="entry name" value="COesterase"/>
    <property type="match status" value="1"/>
</dbReference>
<dbReference type="InterPro" id="IPR019826">
    <property type="entry name" value="Carboxylesterase_B_AS"/>
</dbReference>
<gene>
    <name evidence="5" type="ORF">Clacol_003042</name>
</gene>
<dbReference type="AlphaFoldDB" id="A0AAV5A5S5"/>
<dbReference type="GO" id="GO:0016787">
    <property type="term" value="F:hydrolase activity"/>
    <property type="evidence" value="ECO:0007669"/>
    <property type="project" value="UniProtKB-KW"/>
</dbReference>
<dbReference type="InterPro" id="IPR029058">
    <property type="entry name" value="AB_hydrolase_fold"/>
</dbReference>
<keyword evidence="3" id="KW-0732">Signal</keyword>
<dbReference type="PANTHER" id="PTHR43142">
    <property type="entry name" value="CARBOXYLIC ESTER HYDROLASE"/>
    <property type="match status" value="1"/>
</dbReference>
<dbReference type="Gene3D" id="3.40.50.1820">
    <property type="entry name" value="alpha/beta hydrolase"/>
    <property type="match status" value="1"/>
</dbReference>
<evidence type="ECO:0000313" key="5">
    <source>
        <dbReference type="EMBL" id="GJJ08823.1"/>
    </source>
</evidence>
<feature type="signal peptide" evidence="3">
    <location>
        <begin position="1"/>
        <end position="20"/>
    </location>
</feature>
<feature type="chain" id="PRO_5043089134" description="Carboxylic ester hydrolase" evidence="3">
    <location>
        <begin position="21"/>
        <end position="694"/>
    </location>
</feature>
<dbReference type="EMBL" id="BPWL01000003">
    <property type="protein sequence ID" value="GJJ08823.1"/>
    <property type="molecule type" value="Genomic_DNA"/>
</dbReference>
<protein>
    <recommendedName>
        <fullName evidence="3">Carboxylic ester hydrolase</fullName>
        <ecNumber evidence="3">3.1.1.-</ecNumber>
    </recommendedName>
</protein>
<dbReference type="InterPro" id="IPR002018">
    <property type="entry name" value="CarbesteraseB"/>
</dbReference>
<dbReference type="PANTHER" id="PTHR43142:SF3">
    <property type="entry name" value="PUTATIVE (AFU_ORTHOLOGUE AFUA_3G09070)-RELATED"/>
    <property type="match status" value="1"/>
</dbReference>
<proteinExistence type="inferred from homology"/>
<dbReference type="PROSITE" id="PS00122">
    <property type="entry name" value="CARBOXYLESTERASE_B_1"/>
    <property type="match status" value="1"/>
</dbReference>
<keyword evidence="2 3" id="KW-0378">Hydrolase</keyword>
<dbReference type="Proteomes" id="UP001050691">
    <property type="component" value="Unassembled WGS sequence"/>
</dbReference>
<dbReference type="EC" id="3.1.1.-" evidence="3"/>
<accession>A0AAV5A5S5</accession>
<feature type="domain" description="Carboxylesterase type B" evidence="4">
    <location>
        <begin position="182"/>
        <end position="684"/>
    </location>
</feature>
<comment type="caution">
    <text evidence="5">The sequence shown here is derived from an EMBL/GenBank/DDBJ whole genome shotgun (WGS) entry which is preliminary data.</text>
</comment>
<keyword evidence="6" id="KW-1185">Reference proteome</keyword>
<dbReference type="SUPFAM" id="SSF53474">
    <property type="entry name" value="alpha/beta-Hydrolases"/>
    <property type="match status" value="1"/>
</dbReference>
<evidence type="ECO:0000256" key="2">
    <source>
        <dbReference type="ARBA" id="ARBA00022801"/>
    </source>
</evidence>
<organism evidence="5 6">
    <name type="scientific">Clathrus columnatus</name>
    <dbReference type="NCBI Taxonomy" id="1419009"/>
    <lineage>
        <taxon>Eukaryota</taxon>
        <taxon>Fungi</taxon>
        <taxon>Dikarya</taxon>
        <taxon>Basidiomycota</taxon>
        <taxon>Agaricomycotina</taxon>
        <taxon>Agaricomycetes</taxon>
        <taxon>Phallomycetidae</taxon>
        <taxon>Phallales</taxon>
        <taxon>Clathraceae</taxon>
        <taxon>Clathrus</taxon>
    </lineage>
</organism>
<sequence>MTALLYAVLLLLRCISPVHSSGTPSPSSLGTSLTLLRQNDLNYTDANNHASTILLESMTFDEAVSKCASLNENLVNIDAAPKFSQDLTSLLSYLNYRDTYPPGQAFWIGNQNSREPKIVQLINGKLIQSSTLFGDLVKLPALCSQSAPFRPASDSDKNPDWQITVSSNSKTFTGFRDQLSFRFLGLPYANPPARWEYSTLYNNKSVTHIDATNYGSQCWQSGSGPYSEDCLFLNVFTPFLPGSSDKKNLRPVLFWIHGGAFTSGTGADPTFDGGALASRGDVVVVTINYRLTTLGFLALDDGTIKGNFGLADQIVALEWVQQNIAAFGGDPNRVTIFGQSAGAGSVRALLASPPAKGKFAAAVPMSNLAGADYATTYSLYYTQTQEVQVAANAIIKEVNCSNASDVVSCLRAVPPSTFINIPDEARYLVVDGTYLITDQLELNGSSFTNNVPTMWGHMRFDGAAFIGYPTPNQDLTVALQPIINTQSAAAVARPDLFPIPDGPNATLNIFNVTARIATDVEFRCLDQATALAAVKNKIFSSVYFYSFYRSYQAGTPGFDPNAPVCDAPKTPEFPNGDPNLPYFQCHSGELYYVFGNLGQFDLPFRDDNDVYMSQVSMDRWVSFAWTHNPNPSKDLLIARNYQVTLDKLQKDGTWEPVNAEKPTLHVMDYPGGSQIPFEEQEQCDFLNFPFSFYE</sequence>
<comment type="similarity">
    <text evidence="1 3">Belongs to the type-B carboxylesterase/lipase family.</text>
</comment>
<name>A0AAV5A5S5_9AGAM</name>
<dbReference type="PROSITE" id="PS00941">
    <property type="entry name" value="CARBOXYLESTERASE_B_2"/>
    <property type="match status" value="1"/>
</dbReference>
<reference evidence="5" key="1">
    <citation type="submission" date="2021-10" db="EMBL/GenBank/DDBJ databases">
        <title>De novo Genome Assembly of Clathrus columnatus (Basidiomycota, Fungi) Using Illumina and Nanopore Sequence Data.</title>
        <authorList>
            <person name="Ogiso-Tanaka E."/>
            <person name="Itagaki H."/>
            <person name="Hosoya T."/>
            <person name="Hosaka K."/>
        </authorList>
    </citation>
    <scope>NUCLEOTIDE SEQUENCE</scope>
    <source>
        <strain evidence="5">MO-923</strain>
    </source>
</reference>
<dbReference type="InterPro" id="IPR019819">
    <property type="entry name" value="Carboxylesterase_B_CS"/>
</dbReference>
<evidence type="ECO:0000313" key="6">
    <source>
        <dbReference type="Proteomes" id="UP001050691"/>
    </source>
</evidence>
<evidence type="ECO:0000256" key="1">
    <source>
        <dbReference type="ARBA" id="ARBA00005964"/>
    </source>
</evidence>
<evidence type="ECO:0000259" key="4">
    <source>
        <dbReference type="Pfam" id="PF00135"/>
    </source>
</evidence>